<protein>
    <recommendedName>
        <fullName evidence="1">Integrase catalytic domain-containing protein</fullName>
    </recommendedName>
</protein>
<dbReference type="InterPro" id="IPR012337">
    <property type="entry name" value="RNaseH-like_sf"/>
</dbReference>
<dbReference type="Gene3D" id="3.30.420.10">
    <property type="entry name" value="Ribonuclease H-like superfamily/Ribonuclease H"/>
    <property type="match status" value="1"/>
</dbReference>
<gene>
    <name evidence="2" type="ORF">M513_14043</name>
</gene>
<dbReference type="GO" id="GO:0003676">
    <property type="term" value="F:nucleic acid binding"/>
    <property type="evidence" value="ECO:0007669"/>
    <property type="project" value="InterPro"/>
</dbReference>
<dbReference type="EMBL" id="KL363805">
    <property type="protein sequence ID" value="KFD45081.1"/>
    <property type="molecule type" value="Genomic_DNA"/>
</dbReference>
<dbReference type="PANTHER" id="PTHR37984:SF15">
    <property type="entry name" value="INTEGRASE CATALYTIC DOMAIN-CONTAINING PROTEIN"/>
    <property type="match status" value="1"/>
</dbReference>
<evidence type="ECO:0000259" key="1">
    <source>
        <dbReference type="PROSITE" id="PS50994"/>
    </source>
</evidence>
<dbReference type="Proteomes" id="UP000030764">
    <property type="component" value="Unassembled WGS sequence"/>
</dbReference>
<dbReference type="PROSITE" id="PS50994">
    <property type="entry name" value="INTEGRASE"/>
    <property type="match status" value="1"/>
</dbReference>
<dbReference type="PANTHER" id="PTHR37984">
    <property type="entry name" value="PROTEIN CBG26694"/>
    <property type="match status" value="1"/>
</dbReference>
<dbReference type="AlphaFoldDB" id="A0A085LJD5"/>
<reference evidence="2 3" key="1">
    <citation type="journal article" date="2014" name="Nat. Genet.">
        <title>Genome and transcriptome of the porcine whipworm Trichuris suis.</title>
        <authorList>
            <person name="Jex A.R."/>
            <person name="Nejsum P."/>
            <person name="Schwarz E.M."/>
            <person name="Hu L."/>
            <person name="Young N.D."/>
            <person name="Hall R.S."/>
            <person name="Korhonen P.K."/>
            <person name="Liao S."/>
            <person name="Thamsborg S."/>
            <person name="Xia J."/>
            <person name="Xu P."/>
            <person name="Wang S."/>
            <person name="Scheerlinck J.P."/>
            <person name="Hofmann A."/>
            <person name="Sternberg P.W."/>
            <person name="Wang J."/>
            <person name="Gasser R.B."/>
        </authorList>
    </citation>
    <scope>NUCLEOTIDE SEQUENCE [LARGE SCALE GENOMIC DNA]</scope>
    <source>
        <strain evidence="2">DCEP-RM93M</strain>
    </source>
</reference>
<accession>A0A085LJD5</accession>
<dbReference type="InterPro" id="IPR036397">
    <property type="entry name" value="RNaseH_sf"/>
</dbReference>
<keyword evidence="3" id="KW-1185">Reference proteome</keyword>
<dbReference type="InterPro" id="IPR050951">
    <property type="entry name" value="Retrovirus_Pol_polyprotein"/>
</dbReference>
<feature type="domain" description="Integrase catalytic" evidence="1">
    <location>
        <begin position="15"/>
        <end position="131"/>
    </location>
</feature>
<proteinExistence type="predicted"/>
<dbReference type="GO" id="GO:0015074">
    <property type="term" value="P:DNA integration"/>
    <property type="evidence" value="ECO:0007669"/>
    <property type="project" value="InterPro"/>
</dbReference>
<sequence length="131" mass="14889">MLDKTAAAQQAPLQAVHYPNAGWEKTGIDIVGTFSHSSYAHRFAITLVDHYSKWRDVCFTQIASTAHIICFLEETFSPESIPMEMVSDNGVQFCSDEIRLFLRNYSIRHTCTSLHYPQANGNVQRFKRAGF</sequence>
<dbReference type="InterPro" id="IPR001584">
    <property type="entry name" value="Integrase_cat-core"/>
</dbReference>
<evidence type="ECO:0000313" key="2">
    <source>
        <dbReference type="EMBL" id="KFD45081.1"/>
    </source>
</evidence>
<name>A0A085LJD5_9BILA</name>
<dbReference type="SUPFAM" id="SSF53098">
    <property type="entry name" value="Ribonuclease H-like"/>
    <property type="match status" value="1"/>
</dbReference>
<evidence type="ECO:0000313" key="3">
    <source>
        <dbReference type="Proteomes" id="UP000030764"/>
    </source>
</evidence>
<dbReference type="Pfam" id="PF00665">
    <property type="entry name" value="rve"/>
    <property type="match status" value="1"/>
</dbReference>
<organism evidence="2 3">
    <name type="scientific">Trichuris suis</name>
    <name type="common">pig whipworm</name>
    <dbReference type="NCBI Taxonomy" id="68888"/>
    <lineage>
        <taxon>Eukaryota</taxon>
        <taxon>Metazoa</taxon>
        <taxon>Ecdysozoa</taxon>
        <taxon>Nematoda</taxon>
        <taxon>Enoplea</taxon>
        <taxon>Dorylaimia</taxon>
        <taxon>Trichinellida</taxon>
        <taxon>Trichuridae</taxon>
        <taxon>Trichuris</taxon>
    </lineage>
</organism>